<keyword evidence="2" id="KW-0472">Membrane</keyword>
<dbReference type="GO" id="GO:0044695">
    <property type="term" value="C:Dsc E3 ubiquitin ligase complex"/>
    <property type="evidence" value="ECO:0007669"/>
    <property type="project" value="InterPro"/>
</dbReference>
<feature type="domain" description="DUF1746" evidence="3">
    <location>
        <begin position="44"/>
        <end position="158"/>
    </location>
</feature>
<dbReference type="InParanoid" id="A0A3N4KV88"/>
<dbReference type="AlphaFoldDB" id="A0A3N4KV88"/>
<gene>
    <name evidence="4" type="ORF">P167DRAFT_520416</name>
</gene>
<dbReference type="STRING" id="1392247.A0A3N4KV88"/>
<dbReference type="InterPro" id="IPR038967">
    <property type="entry name" value="Dsc4-like"/>
</dbReference>
<feature type="transmembrane region" description="Helical" evidence="2">
    <location>
        <begin position="47"/>
        <end position="72"/>
    </location>
</feature>
<dbReference type="Proteomes" id="UP000277580">
    <property type="component" value="Unassembled WGS sequence"/>
</dbReference>
<sequence length="298" mass="33140">MSDAADPQPPAATLPGENRESNDVRYSKLLKQKRGEFLDHLLRSLDMIAYCHFSYLYFLDCSLFRFIIRSAIQLNFLTPKPPNFPVHSQRRPAIVALFGSTAFCFLCHVLGAAPSAGELSNGYLHGGFIIDFIGQEGPISKWRLGFMDAIILSLQVVMLSLVVSKQDQEAADMITEGRRNITPAQDLEPEERGEIRRHSFASLNSNRSSNLSEARRPDETPLMDSDEHTIGIIVDGSSESERERLRRVFELTSGEFVAAELKVVEVIQQQWRKTNVPTGGGGVGSTASGGSSRDRRRL</sequence>
<dbReference type="PANTHER" id="PTHR39405">
    <property type="entry name" value="DSC E3 UBIQUITIN LIGASE COMPLEX SUBUNIT 4"/>
    <property type="match status" value="1"/>
</dbReference>
<dbReference type="OrthoDB" id="5428737at2759"/>
<evidence type="ECO:0000313" key="4">
    <source>
        <dbReference type="EMBL" id="RPB14456.1"/>
    </source>
</evidence>
<proteinExistence type="predicted"/>
<feature type="transmembrane region" description="Helical" evidence="2">
    <location>
        <begin position="144"/>
        <end position="163"/>
    </location>
</feature>
<keyword evidence="5" id="KW-1185">Reference proteome</keyword>
<evidence type="ECO:0000256" key="2">
    <source>
        <dbReference type="SAM" id="Phobius"/>
    </source>
</evidence>
<keyword evidence="2" id="KW-0812">Transmembrane</keyword>
<dbReference type="PANTHER" id="PTHR39405:SF1">
    <property type="entry name" value="DSC E3 UBIQUITIN LIGASE COMPLEX SUBUNIT 4"/>
    <property type="match status" value="1"/>
</dbReference>
<keyword evidence="2" id="KW-1133">Transmembrane helix</keyword>
<dbReference type="GO" id="GO:0005783">
    <property type="term" value="C:endoplasmic reticulum"/>
    <property type="evidence" value="ECO:0007669"/>
    <property type="project" value="TreeGrafter"/>
</dbReference>
<dbReference type="InterPro" id="IPR013715">
    <property type="entry name" value="DUF1746"/>
</dbReference>
<protein>
    <submittedName>
        <fullName evidence="4">DUF1746-domain-containing protein</fullName>
    </submittedName>
</protein>
<feature type="region of interest" description="Disordered" evidence="1">
    <location>
        <begin position="274"/>
        <end position="298"/>
    </location>
</feature>
<name>A0A3N4KV88_9PEZI</name>
<evidence type="ECO:0000259" key="3">
    <source>
        <dbReference type="Pfam" id="PF08508"/>
    </source>
</evidence>
<reference evidence="4 5" key="1">
    <citation type="journal article" date="2018" name="Nat. Ecol. Evol.">
        <title>Pezizomycetes genomes reveal the molecular basis of ectomycorrhizal truffle lifestyle.</title>
        <authorList>
            <person name="Murat C."/>
            <person name="Payen T."/>
            <person name="Noel B."/>
            <person name="Kuo A."/>
            <person name="Morin E."/>
            <person name="Chen J."/>
            <person name="Kohler A."/>
            <person name="Krizsan K."/>
            <person name="Balestrini R."/>
            <person name="Da Silva C."/>
            <person name="Montanini B."/>
            <person name="Hainaut M."/>
            <person name="Levati E."/>
            <person name="Barry K.W."/>
            <person name="Belfiori B."/>
            <person name="Cichocki N."/>
            <person name="Clum A."/>
            <person name="Dockter R.B."/>
            <person name="Fauchery L."/>
            <person name="Guy J."/>
            <person name="Iotti M."/>
            <person name="Le Tacon F."/>
            <person name="Lindquist E.A."/>
            <person name="Lipzen A."/>
            <person name="Malagnac F."/>
            <person name="Mello A."/>
            <person name="Molinier V."/>
            <person name="Miyauchi S."/>
            <person name="Poulain J."/>
            <person name="Riccioni C."/>
            <person name="Rubini A."/>
            <person name="Sitrit Y."/>
            <person name="Splivallo R."/>
            <person name="Traeger S."/>
            <person name="Wang M."/>
            <person name="Zifcakova L."/>
            <person name="Wipf D."/>
            <person name="Zambonelli A."/>
            <person name="Paolocci F."/>
            <person name="Nowrousian M."/>
            <person name="Ottonello S."/>
            <person name="Baldrian P."/>
            <person name="Spatafora J.W."/>
            <person name="Henrissat B."/>
            <person name="Nagy L.G."/>
            <person name="Aury J.M."/>
            <person name="Wincker P."/>
            <person name="Grigoriev I.V."/>
            <person name="Bonfante P."/>
            <person name="Martin F.M."/>
        </authorList>
    </citation>
    <scope>NUCLEOTIDE SEQUENCE [LARGE SCALE GENOMIC DNA]</scope>
    <source>
        <strain evidence="4 5">CCBAS932</strain>
    </source>
</reference>
<evidence type="ECO:0000313" key="5">
    <source>
        <dbReference type="Proteomes" id="UP000277580"/>
    </source>
</evidence>
<evidence type="ECO:0000256" key="1">
    <source>
        <dbReference type="SAM" id="MobiDB-lite"/>
    </source>
</evidence>
<feature type="transmembrane region" description="Helical" evidence="2">
    <location>
        <begin position="93"/>
        <end position="113"/>
    </location>
</feature>
<dbReference type="Pfam" id="PF08508">
    <property type="entry name" value="DUF1746"/>
    <property type="match status" value="1"/>
</dbReference>
<organism evidence="4 5">
    <name type="scientific">Morchella conica CCBAS932</name>
    <dbReference type="NCBI Taxonomy" id="1392247"/>
    <lineage>
        <taxon>Eukaryota</taxon>
        <taxon>Fungi</taxon>
        <taxon>Dikarya</taxon>
        <taxon>Ascomycota</taxon>
        <taxon>Pezizomycotina</taxon>
        <taxon>Pezizomycetes</taxon>
        <taxon>Pezizales</taxon>
        <taxon>Morchellaceae</taxon>
        <taxon>Morchella</taxon>
    </lineage>
</organism>
<feature type="region of interest" description="Disordered" evidence="1">
    <location>
        <begin position="205"/>
        <end position="236"/>
    </location>
</feature>
<feature type="compositionally biased region" description="Basic and acidic residues" evidence="1">
    <location>
        <begin position="213"/>
        <end position="229"/>
    </location>
</feature>
<dbReference type="GO" id="GO:0032933">
    <property type="term" value="P:SREBP signaling pathway"/>
    <property type="evidence" value="ECO:0007669"/>
    <property type="project" value="InterPro"/>
</dbReference>
<dbReference type="EMBL" id="ML119118">
    <property type="protein sequence ID" value="RPB14456.1"/>
    <property type="molecule type" value="Genomic_DNA"/>
</dbReference>
<accession>A0A3N4KV88</accession>